<proteinExistence type="predicted"/>
<dbReference type="Pfam" id="PF01363">
    <property type="entry name" value="FYVE"/>
    <property type="match status" value="1"/>
</dbReference>
<feature type="domain" description="FH2" evidence="8">
    <location>
        <begin position="735"/>
        <end position="1132"/>
    </location>
</feature>
<dbReference type="InterPro" id="IPR015425">
    <property type="entry name" value="FH2_Formin"/>
</dbReference>
<dbReference type="OrthoDB" id="1668162at2759"/>
<name>A0A8T1VMB3_9STRA</name>
<dbReference type="Pfam" id="PF10152">
    <property type="entry name" value="CCDC53"/>
    <property type="match status" value="3"/>
</dbReference>
<dbReference type="InterPro" id="IPR057634">
    <property type="entry name" value="PAH_ZNF598/HEL2"/>
</dbReference>
<dbReference type="PROSITE" id="PS50178">
    <property type="entry name" value="ZF_FYVE"/>
    <property type="match status" value="1"/>
</dbReference>
<dbReference type="Pfam" id="PF02181">
    <property type="entry name" value="FH2"/>
    <property type="match status" value="1"/>
</dbReference>
<dbReference type="InterPro" id="IPR026870">
    <property type="entry name" value="Zinc_ribbon_dom"/>
</dbReference>
<accession>A0A8T1VMB3</accession>
<dbReference type="InterPro" id="IPR000306">
    <property type="entry name" value="Znf_FYVE"/>
</dbReference>
<evidence type="ECO:0000256" key="5">
    <source>
        <dbReference type="SAM" id="Coils"/>
    </source>
</evidence>
<dbReference type="PANTHER" id="PTHR45725">
    <property type="entry name" value="FORMIN HOMOLOGY 2 FAMILY MEMBER"/>
    <property type="match status" value="1"/>
</dbReference>
<dbReference type="GO" id="GO:0008270">
    <property type="term" value="F:zinc ion binding"/>
    <property type="evidence" value="ECO:0007669"/>
    <property type="project" value="UniProtKB-KW"/>
</dbReference>
<keyword evidence="10" id="KW-1185">Reference proteome</keyword>
<dbReference type="EMBL" id="JAGDFM010000213">
    <property type="protein sequence ID" value="KAG7382281.1"/>
    <property type="molecule type" value="Genomic_DNA"/>
</dbReference>
<evidence type="ECO:0000313" key="9">
    <source>
        <dbReference type="EMBL" id="KAG7382281.1"/>
    </source>
</evidence>
<sequence length="1398" mass="153923">MDVRRREHSPIEVAVVPVCSRCTTARRKCCELQFDAKPKPGGGCAMLPASSMPSAEKYDTVLPSLADHGLSWSAERAPSAGDCSARAYATMPQLRSADNARRHHGLSTLDKFAWLSESCDMRRPLVRTHTKPARVDVSLGRKRRSESEEKKPSRLKSSLTGMEGDRRGLFSPTNADSSGAAAAATPTTSRGRASLGSKLSLAPDDAFAREPECGVCAKSFNILRRRHHCRSCHIAVCKECGRKAIDRKKPERSRPQWHCMDCLDDDATLEVTGSRPTVSKRRSFSSSSSFAPNDPPQVTNLASTAKFCIECGYELPPRVKFCIECGTSVRQQVLSPVSVDGVGVEDADRGNRGFRDSLGTNLMVIDENSGSPTEPTDGSEDDVPAEHEPEVDVSVEKKVEVETAEGGEDAAAKAKEFEELVAQLQAENEKLRNRVDKFKRKISEAERRRLETEEEHARAVSEATAAAAAAATAAAEAQANNRSGLVPAAQAATGAAAAEAVPASNGTGVAAKDHPDYLKFFKLLKMGLPVEQVKMKMQASDVDPAILDDPDAIIGGVAPNADSVSAPPAASGGTLVKDDEQYAKFFKLLKMGMPSEQIKMKMSANGLNPDLLDTPDAPMAGSGGTATAAASSSQPMTVMEDPAYEKFFKLIKMGMPPEQVKMKMSAAGLNGDLLDTPDAPSPNQKAGGSSGGLLAGLPPPKEAVKVDPSALQAGLASKFNKKPVSKKAEEPQLPKKETVKPNVELRPLFWTRVPVNVVSSTVWMKLNDSHAELDVEEMEWMFRKNPVDASKKLDEKKKEAEKVPAQPKEVLLFDPKRQQNVSIAIARFKMSSEDIKNAIYALDGQRMGSEVLNVLISISPTLEEIDMLKNYDGDVKLLGNVEKFFLDLLTIPRYTQRIKCFRYKLQFENRILETQAQLDTLVASTDQVTESDKFRRVLEHILAIGNYLNGSTPRGGAYGFKLDTLMKLHTLKSVDPRVTLMHFLLRQLEEKAPDVITFAGEVPHIVEAKRLSLDQLRADLSSYNTELAMLKGQVRASKNDHIEGDKFYEVMTPFAKDAEEVLEELGRDFNGLETSYQELVSSFGEDPRKVGPMEFFTILDEFVTEFKKAYRQNQTKEYQAIYEEAAAARDAAEAQKAERLKHEAEEHQRLEEERQQNSQETKAIYAEIMSIIITWAGKHSPGNEDAVSEQFKNTSRKFGIDEITADEFCDQVRQCVGSKCASKIIPNSAKLLSDEEKQNVLLEAFARFKELVKKEKESKKQQRNSLVSPLSEGRQRAGSSSAGRKRNKMVVPLPIKDIEPVVGEEAQLLHKSILESVLTAFGGDSKKMKSFTSHTRKYGNEQITAHEFYQYLMDSFDPDFVGRLVPDLARLLQDSEKRHALIRALCESAPGWAKFAGL</sequence>
<protein>
    <recommendedName>
        <fullName evidence="11">Formin-homology 2 domain-containing protein</fullName>
    </recommendedName>
</protein>
<evidence type="ECO:0000256" key="6">
    <source>
        <dbReference type="SAM" id="MobiDB-lite"/>
    </source>
</evidence>
<evidence type="ECO:0000259" key="7">
    <source>
        <dbReference type="PROSITE" id="PS50178"/>
    </source>
</evidence>
<keyword evidence="2 4" id="KW-0863">Zinc-finger</keyword>
<feature type="region of interest" description="Disordered" evidence="6">
    <location>
        <begin position="671"/>
        <end position="698"/>
    </location>
</feature>
<evidence type="ECO:0000256" key="3">
    <source>
        <dbReference type="ARBA" id="ARBA00022833"/>
    </source>
</evidence>
<feature type="compositionally biased region" description="Basic and acidic residues" evidence="6">
    <location>
        <begin position="1133"/>
        <end position="1155"/>
    </location>
</feature>
<dbReference type="Pfam" id="PF23202">
    <property type="entry name" value="PAH_ZNF598"/>
    <property type="match status" value="2"/>
</dbReference>
<keyword evidence="1" id="KW-0479">Metal-binding</keyword>
<dbReference type="InterPro" id="IPR019309">
    <property type="entry name" value="WASHC3"/>
</dbReference>
<evidence type="ECO:0008006" key="11">
    <source>
        <dbReference type="Google" id="ProtNLM"/>
    </source>
</evidence>
<dbReference type="CDD" id="cd00065">
    <property type="entry name" value="FYVE_like_SF"/>
    <property type="match status" value="1"/>
</dbReference>
<evidence type="ECO:0000256" key="4">
    <source>
        <dbReference type="PROSITE-ProRule" id="PRU00091"/>
    </source>
</evidence>
<feature type="region of interest" description="Disordered" evidence="6">
    <location>
        <begin position="131"/>
        <end position="196"/>
    </location>
</feature>
<reference evidence="9" key="1">
    <citation type="submission" date="2021-02" db="EMBL/GenBank/DDBJ databases">
        <authorList>
            <person name="Palmer J.M."/>
        </authorList>
    </citation>
    <scope>NUCLEOTIDE SEQUENCE</scope>
    <source>
        <strain evidence="9">SCRP734</strain>
    </source>
</reference>
<feature type="domain" description="FYVE-type" evidence="7">
    <location>
        <begin position="212"/>
        <end position="267"/>
    </location>
</feature>
<dbReference type="PROSITE" id="PS51444">
    <property type="entry name" value="FH2"/>
    <property type="match status" value="1"/>
</dbReference>
<evidence type="ECO:0000313" key="10">
    <source>
        <dbReference type="Proteomes" id="UP000694044"/>
    </source>
</evidence>
<feature type="region of interest" description="Disordered" evidence="6">
    <location>
        <begin position="1256"/>
        <end position="1286"/>
    </location>
</feature>
<dbReference type="Pfam" id="PF13240">
    <property type="entry name" value="Zn_Ribbon_1"/>
    <property type="match status" value="1"/>
</dbReference>
<dbReference type="SMART" id="SM00064">
    <property type="entry name" value="FYVE"/>
    <property type="match status" value="1"/>
</dbReference>
<keyword evidence="5" id="KW-0175">Coiled coil</keyword>
<dbReference type="Proteomes" id="UP000694044">
    <property type="component" value="Unassembled WGS sequence"/>
</dbReference>
<dbReference type="GO" id="GO:0071203">
    <property type="term" value="C:WASH complex"/>
    <property type="evidence" value="ECO:0007669"/>
    <property type="project" value="InterPro"/>
</dbReference>
<dbReference type="InterPro" id="IPR017455">
    <property type="entry name" value="Znf_FYVE-rel"/>
</dbReference>
<feature type="region of interest" description="Disordered" evidence="6">
    <location>
        <begin position="365"/>
        <end position="393"/>
    </location>
</feature>
<comment type="caution">
    <text evidence="9">The sequence shown here is derived from an EMBL/GenBank/DDBJ whole genome shotgun (WGS) entry which is preliminary data.</text>
</comment>
<gene>
    <name evidence="9" type="ORF">PHYPSEUDO_005069</name>
</gene>
<feature type="region of interest" description="Disordered" evidence="6">
    <location>
        <begin position="614"/>
        <end position="634"/>
    </location>
</feature>
<feature type="region of interest" description="Disordered" evidence="6">
    <location>
        <begin position="274"/>
        <end position="296"/>
    </location>
</feature>
<dbReference type="PANTHER" id="PTHR45725:SF1">
    <property type="entry name" value="DISHEVELLED ASSOCIATED ACTIVATOR OF MORPHOGENESIS, ISOFORM D"/>
    <property type="match status" value="1"/>
</dbReference>
<evidence type="ECO:0000256" key="2">
    <source>
        <dbReference type="ARBA" id="ARBA00022771"/>
    </source>
</evidence>
<feature type="coiled-coil region" evidence="5">
    <location>
        <begin position="1006"/>
        <end position="1075"/>
    </location>
</feature>
<dbReference type="SMART" id="SM00498">
    <property type="entry name" value="FH2"/>
    <property type="match status" value="1"/>
</dbReference>
<feature type="region of interest" description="Disordered" evidence="6">
    <location>
        <begin position="1133"/>
        <end position="1159"/>
    </location>
</feature>
<dbReference type="InterPro" id="IPR051425">
    <property type="entry name" value="Formin_Homology"/>
</dbReference>
<organism evidence="9 10">
    <name type="scientific">Phytophthora pseudosyringae</name>
    <dbReference type="NCBI Taxonomy" id="221518"/>
    <lineage>
        <taxon>Eukaryota</taxon>
        <taxon>Sar</taxon>
        <taxon>Stramenopiles</taxon>
        <taxon>Oomycota</taxon>
        <taxon>Peronosporomycetes</taxon>
        <taxon>Peronosporales</taxon>
        <taxon>Peronosporaceae</taxon>
        <taxon>Phytophthora</taxon>
    </lineage>
</organism>
<feature type="compositionally biased region" description="Low complexity" evidence="6">
    <location>
        <begin position="172"/>
        <end position="194"/>
    </location>
</feature>
<evidence type="ECO:0000256" key="1">
    <source>
        <dbReference type="ARBA" id="ARBA00022723"/>
    </source>
</evidence>
<evidence type="ECO:0000259" key="8">
    <source>
        <dbReference type="PROSITE" id="PS51444"/>
    </source>
</evidence>
<feature type="compositionally biased region" description="Basic and acidic residues" evidence="6">
    <location>
        <begin position="384"/>
        <end position="393"/>
    </location>
</feature>
<feature type="coiled-coil region" evidence="5">
    <location>
        <begin position="407"/>
        <end position="462"/>
    </location>
</feature>
<keyword evidence="3" id="KW-0862">Zinc</keyword>